<feature type="region of interest" description="Disordered" evidence="1">
    <location>
        <begin position="500"/>
        <end position="521"/>
    </location>
</feature>
<dbReference type="AlphaFoldDB" id="A0A0P9F0T2"/>
<name>A0A0P9F0T2_RHOGW</name>
<gene>
    <name evidence="2" type="ORF">RHOBADRAFT_46150</name>
</gene>
<dbReference type="RefSeq" id="XP_018269106.1">
    <property type="nucleotide sequence ID" value="XM_018414726.1"/>
</dbReference>
<feature type="region of interest" description="Disordered" evidence="1">
    <location>
        <begin position="24"/>
        <end position="45"/>
    </location>
</feature>
<sequence length="1101" mass="116983">MLQRYTAQACRCASTSTATTPCRHSLPTIVPRRSHSKSAPSSATAHLARELERPFTYTAPLWRSSAQPAADHWFGALRPGWTGWNRDSSPPTSSIQYSRPDPPERPPPARSTASSPRDEPPAPRAAAAVDDAMASRLAAYFAARGPRSTLSQFRDEFGDYLAVATKADMPLVKAMVLEDAMLADLTGARRRRHLGMDRFATPEGAHEGGEMQRVVESGRARPAVAEVRVERDEVERAPRRREGEEKEVALRLDAGELAAASETVDAAEVSLEAELEELDAAGAAALLREYAAGRSDSTSSERVALAWDAFSDSADLANSTSDLKLALSLLVRLAEPPAVAGALPTSSTSPADLPLALRVLDSLLDVFSDDVVAPNPTGDGVSNAVPHDARLQVVLLRTAATVALSDDFLSLAVRALEALARVRDAHPALERSPETGRDGELLEGALEQGLARLADERHETYRPSTLREEGEGGDAKGPALVALVASLLRVAARWAPLPRASASSSTSSSLSPSSATSPAAPVVPAKLAPVLASFADELAHRYRWDLLAAHWATWSARGWIMPRWHLRLARWLAGEAPYSTYPLDDPSAAPATSAVSAVATTTPQHSTRTVHPAAFTRLALATSAHLQRGLVAGGARAWTPDERCDWLDLLSTSRASNARTRTAARRCALAWHAAAPPTSTSAAPFVVRAGTLLALVRTALPPNVKGCAASAVATRARSEASYLVGAHLAVLANKASPYASASGEIAHFDLTTLAQAYGLLGDTASAAQVSRRLLEQKTVPDRKDVETVLVAQATATPDKALELVRTAARFGIMVDVDMLEAVLRAMLEGVVERSRRASSPPTSLPPSSTASADAVVAREPAADGAQRAWHERNQVLQGMLDLAKELGLAPHDRRRLARYAHDFLPLRTHALAPPGAAPLPLGAPDIAATVPLNDSPAAAHAQLRAAHADGDYRAALRVLRRAVERLGLRDERALGLALGACTAALARGRRATEGDEVRSAARGIIDVALGPVPTLVQTSRGLDVVLEWVRKVGDVEAVEALMGIMREQAEVGGQGEPIAPSDKMVEKTVRWAVAQVGKEELLAREGWLGDATRRTVAKAQR</sequence>
<dbReference type="EMBL" id="KQ474084">
    <property type="protein sequence ID" value="KPV73057.1"/>
    <property type="molecule type" value="Genomic_DNA"/>
</dbReference>
<dbReference type="Proteomes" id="UP000053890">
    <property type="component" value="Unassembled WGS sequence"/>
</dbReference>
<feature type="region of interest" description="Disordered" evidence="1">
    <location>
        <begin position="453"/>
        <end position="474"/>
    </location>
</feature>
<proteinExistence type="predicted"/>
<evidence type="ECO:0000313" key="3">
    <source>
        <dbReference type="Proteomes" id="UP000053890"/>
    </source>
</evidence>
<dbReference type="GeneID" id="28975174"/>
<reference evidence="2 3" key="1">
    <citation type="journal article" date="2015" name="Front. Microbiol.">
        <title>Genome sequence of the plant growth promoting endophytic yeast Rhodotorula graminis WP1.</title>
        <authorList>
            <person name="Firrincieli A."/>
            <person name="Otillar R."/>
            <person name="Salamov A."/>
            <person name="Schmutz J."/>
            <person name="Khan Z."/>
            <person name="Redman R.S."/>
            <person name="Fleck N.D."/>
            <person name="Lindquist E."/>
            <person name="Grigoriev I.V."/>
            <person name="Doty S.L."/>
        </authorList>
    </citation>
    <scope>NUCLEOTIDE SEQUENCE [LARGE SCALE GENOMIC DNA]</scope>
    <source>
        <strain evidence="2 3">WP1</strain>
    </source>
</reference>
<keyword evidence="3" id="KW-1185">Reference proteome</keyword>
<feature type="region of interest" description="Disordered" evidence="1">
    <location>
        <begin position="84"/>
        <end position="125"/>
    </location>
</feature>
<evidence type="ECO:0000256" key="1">
    <source>
        <dbReference type="SAM" id="MobiDB-lite"/>
    </source>
</evidence>
<feature type="region of interest" description="Disordered" evidence="1">
    <location>
        <begin position="832"/>
        <end position="852"/>
    </location>
</feature>
<accession>A0A0P9F0T2</accession>
<protein>
    <submittedName>
        <fullName evidence="2">Uncharacterized protein</fullName>
    </submittedName>
</protein>
<feature type="compositionally biased region" description="Low complexity" evidence="1">
    <location>
        <begin position="837"/>
        <end position="852"/>
    </location>
</feature>
<dbReference type="OMA" id="RAWHERN"/>
<dbReference type="OrthoDB" id="2525151at2759"/>
<organism evidence="2 3">
    <name type="scientific">Rhodotorula graminis (strain WP1)</name>
    <dbReference type="NCBI Taxonomy" id="578459"/>
    <lineage>
        <taxon>Eukaryota</taxon>
        <taxon>Fungi</taxon>
        <taxon>Dikarya</taxon>
        <taxon>Basidiomycota</taxon>
        <taxon>Pucciniomycotina</taxon>
        <taxon>Microbotryomycetes</taxon>
        <taxon>Sporidiobolales</taxon>
        <taxon>Sporidiobolaceae</taxon>
        <taxon>Rhodotorula</taxon>
    </lineage>
</organism>
<feature type="compositionally biased region" description="Polar residues" evidence="1">
    <location>
        <begin position="85"/>
        <end position="97"/>
    </location>
</feature>
<evidence type="ECO:0000313" key="2">
    <source>
        <dbReference type="EMBL" id="KPV73057.1"/>
    </source>
</evidence>